<dbReference type="GeneID" id="111105246"/>
<dbReference type="PANTHER" id="PTHR11042">
    <property type="entry name" value="EUKARYOTIC TRANSLATION INITIATION FACTOR 2-ALPHA KINASE EIF2-ALPHA KINASE -RELATED"/>
    <property type="match status" value="1"/>
</dbReference>
<dbReference type="GO" id="GO:0005829">
    <property type="term" value="C:cytosol"/>
    <property type="evidence" value="ECO:0007669"/>
    <property type="project" value="TreeGrafter"/>
</dbReference>
<dbReference type="PROSITE" id="PS00108">
    <property type="entry name" value="PROTEIN_KINASE_ST"/>
    <property type="match status" value="1"/>
</dbReference>
<dbReference type="KEGG" id="cvn:111105246"/>
<feature type="compositionally biased region" description="Low complexity" evidence="8">
    <location>
        <begin position="127"/>
        <end position="139"/>
    </location>
</feature>
<dbReference type="PANTHER" id="PTHR11042:SF136">
    <property type="entry name" value="EIF-2-ALPHA KINASE GCN2"/>
    <property type="match status" value="1"/>
</dbReference>
<dbReference type="InterPro" id="IPR017441">
    <property type="entry name" value="Protein_kinase_ATP_BS"/>
</dbReference>
<dbReference type="Gene3D" id="3.30.200.20">
    <property type="entry name" value="Phosphorylase Kinase, domain 1"/>
    <property type="match status" value="1"/>
</dbReference>
<dbReference type="InterPro" id="IPR011009">
    <property type="entry name" value="Kinase-like_dom_sf"/>
</dbReference>
<evidence type="ECO:0000313" key="12">
    <source>
        <dbReference type="RefSeq" id="XP_022295128.1"/>
    </source>
</evidence>
<keyword evidence="10" id="KW-1185">Reference proteome</keyword>
<dbReference type="InterPro" id="IPR050339">
    <property type="entry name" value="CC_SR_Kinase"/>
</dbReference>
<evidence type="ECO:0000256" key="8">
    <source>
        <dbReference type="SAM" id="MobiDB-lite"/>
    </source>
</evidence>
<dbReference type="GO" id="GO:0005524">
    <property type="term" value="F:ATP binding"/>
    <property type="evidence" value="ECO:0007669"/>
    <property type="project" value="UniProtKB-UniRule"/>
</dbReference>
<dbReference type="SMART" id="SM00220">
    <property type="entry name" value="S_TKc"/>
    <property type="match status" value="1"/>
</dbReference>
<evidence type="ECO:0000256" key="5">
    <source>
        <dbReference type="ARBA" id="ARBA00037982"/>
    </source>
</evidence>
<dbReference type="Gene3D" id="1.10.510.10">
    <property type="entry name" value="Transferase(Phosphotransferase) domain 1"/>
    <property type="match status" value="1"/>
</dbReference>
<sequence>MPSCSSDECSNRLIKKLKSDEEGIISNDSEDQNEMIEHCLKHELIEENFDIKKKIGGGGGGFVYKAVNKCDNTEYALKIVPMHSLASNDTIREVEALSTLKHENIIRYCSSWKIKVSRSINSHAQNEKSSNSESTSCIESQEEISDASVEENDSSIVFEDDGPRPLFDVCLVIQTELYNRNLKMLIEDELFQMTDDERRDIFLDIVFGLEYIHDKGYLHRDLKPSNILLDTSNQAKIGDFGFATKYRDTNAKEASVDFKKRSLTTGLGTAHYIAPEIEMSTAYNEKVDLYSLGIILFEMYCKMDSQMERNKTLDKLREETSMDETITKIPKQHRCIRKAVSSLLKHDPCMRTNLNGLKKHIFYAKGMDSDPICLNNIMYQNWVNQSIRRLPRMTTHVLR</sequence>
<protein>
    <submittedName>
        <fullName evidence="11 12">EIF-2-alpha kinase GCN2-like</fullName>
    </submittedName>
</protein>
<feature type="domain" description="Protein kinase" evidence="9">
    <location>
        <begin position="49"/>
        <end position="363"/>
    </location>
</feature>
<evidence type="ECO:0000256" key="3">
    <source>
        <dbReference type="ARBA" id="ARBA00022777"/>
    </source>
</evidence>
<evidence type="ECO:0000313" key="11">
    <source>
        <dbReference type="RefSeq" id="XP_022295127.1"/>
    </source>
</evidence>
<dbReference type="PROSITE" id="PS50011">
    <property type="entry name" value="PROTEIN_KINASE_DOM"/>
    <property type="match status" value="1"/>
</dbReference>
<dbReference type="Pfam" id="PF00069">
    <property type="entry name" value="Pkinase"/>
    <property type="match status" value="2"/>
</dbReference>
<keyword evidence="7" id="KW-0723">Serine/threonine-protein kinase</keyword>
<dbReference type="RefSeq" id="XP_022295128.1">
    <property type="nucleotide sequence ID" value="XM_022439420.1"/>
</dbReference>
<accession>A0A8B8AUZ3</accession>
<keyword evidence="2 6" id="KW-0547">Nucleotide-binding</keyword>
<gene>
    <name evidence="11 12" type="primary">LOC111105246</name>
</gene>
<reference evidence="11 12" key="1">
    <citation type="submission" date="2025-04" db="UniProtKB">
        <authorList>
            <consortium name="RefSeq"/>
        </authorList>
    </citation>
    <scope>IDENTIFICATION</scope>
    <source>
        <tissue evidence="11 12">Whole sample</tissue>
    </source>
</reference>
<dbReference type="RefSeq" id="XP_022295127.1">
    <property type="nucleotide sequence ID" value="XM_022439419.1"/>
</dbReference>
<feature type="region of interest" description="Disordered" evidence="8">
    <location>
        <begin position="123"/>
        <end position="152"/>
    </location>
</feature>
<dbReference type="AlphaFoldDB" id="A0A8B8AUZ3"/>
<evidence type="ECO:0000313" key="10">
    <source>
        <dbReference type="Proteomes" id="UP000694844"/>
    </source>
</evidence>
<dbReference type="OrthoDB" id="4062651at2759"/>
<name>A0A8B8AUZ3_CRAVI</name>
<dbReference type="GO" id="GO:1990625">
    <property type="term" value="P:negative regulation of cytoplasmic translational initiation in response to stress"/>
    <property type="evidence" value="ECO:0007669"/>
    <property type="project" value="TreeGrafter"/>
</dbReference>
<evidence type="ECO:0000256" key="1">
    <source>
        <dbReference type="ARBA" id="ARBA00022679"/>
    </source>
</evidence>
<dbReference type="SUPFAM" id="SSF56112">
    <property type="entry name" value="Protein kinase-like (PK-like)"/>
    <property type="match status" value="1"/>
</dbReference>
<keyword evidence="3" id="KW-0418">Kinase</keyword>
<evidence type="ECO:0000259" key="9">
    <source>
        <dbReference type="PROSITE" id="PS50011"/>
    </source>
</evidence>
<dbReference type="InterPro" id="IPR008271">
    <property type="entry name" value="Ser/Thr_kinase_AS"/>
</dbReference>
<dbReference type="InterPro" id="IPR000719">
    <property type="entry name" value="Prot_kinase_dom"/>
</dbReference>
<dbReference type="GO" id="GO:0004694">
    <property type="term" value="F:eukaryotic translation initiation factor 2alpha kinase activity"/>
    <property type="evidence" value="ECO:0007669"/>
    <property type="project" value="TreeGrafter"/>
</dbReference>
<proteinExistence type="inferred from homology"/>
<evidence type="ECO:0000256" key="4">
    <source>
        <dbReference type="ARBA" id="ARBA00022840"/>
    </source>
</evidence>
<feature type="compositionally biased region" description="Acidic residues" evidence="8">
    <location>
        <begin position="140"/>
        <end position="152"/>
    </location>
</feature>
<evidence type="ECO:0000256" key="2">
    <source>
        <dbReference type="ARBA" id="ARBA00022741"/>
    </source>
</evidence>
<keyword evidence="1" id="KW-0808">Transferase</keyword>
<feature type="binding site" evidence="6">
    <location>
        <position position="78"/>
    </location>
    <ligand>
        <name>ATP</name>
        <dbReference type="ChEBI" id="CHEBI:30616"/>
    </ligand>
</feature>
<dbReference type="PROSITE" id="PS00107">
    <property type="entry name" value="PROTEIN_KINASE_ATP"/>
    <property type="match status" value="1"/>
</dbReference>
<evidence type="ECO:0000256" key="7">
    <source>
        <dbReference type="RuleBase" id="RU000304"/>
    </source>
</evidence>
<comment type="similarity">
    <text evidence="5">Belongs to the protein kinase superfamily. Ser/Thr protein kinase family. GCN2 subfamily.</text>
</comment>
<dbReference type="Proteomes" id="UP000694844">
    <property type="component" value="Chromosome 7"/>
</dbReference>
<evidence type="ECO:0000256" key="6">
    <source>
        <dbReference type="PROSITE-ProRule" id="PRU10141"/>
    </source>
</evidence>
<organism evidence="10 11">
    <name type="scientific">Crassostrea virginica</name>
    <name type="common">Eastern oyster</name>
    <dbReference type="NCBI Taxonomy" id="6565"/>
    <lineage>
        <taxon>Eukaryota</taxon>
        <taxon>Metazoa</taxon>
        <taxon>Spiralia</taxon>
        <taxon>Lophotrochozoa</taxon>
        <taxon>Mollusca</taxon>
        <taxon>Bivalvia</taxon>
        <taxon>Autobranchia</taxon>
        <taxon>Pteriomorphia</taxon>
        <taxon>Ostreida</taxon>
        <taxon>Ostreoidea</taxon>
        <taxon>Ostreidae</taxon>
        <taxon>Crassostrea</taxon>
    </lineage>
</organism>
<keyword evidence="4 6" id="KW-0067">ATP-binding</keyword>
<dbReference type="GO" id="GO:0005634">
    <property type="term" value="C:nucleus"/>
    <property type="evidence" value="ECO:0007669"/>
    <property type="project" value="TreeGrafter"/>
</dbReference>